<dbReference type="EMBL" id="SLZW01000004">
    <property type="protein sequence ID" value="TCS63051.1"/>
    <property type="molecule type" value="Genomic_DNA"/>
</dbReference>
<feature type="transmembrane region" description="Helical" evidence="5">
    <location>
        <begin position="243"/>
        <end position="263"/>
    </location>
</feature>
<name>A0A4V2UNR3_9PROT</name>
<protein>
    <submittedName>
        <fullName evidence="7">Drug/metabolite transporter (DMT)-like permease</fullName>
    </submittedName>
</protein>
<evidence type="ECO:0000313" key="8">
    <source>
        <dbReference type="Proteomes" id="UP000295304"/>
    </source>
</evidence>
<evidence type="ECO:0000256" key="4">
    <source>
        <dbReference type="ARBA" id="ARBA00023136"/>
    </source>
</evidence>
<dbReference type="SUPFAM" id="SSF103481">
    <property type="entry name" value="Multidrug resistance efflux transporter EmrE"/>
    <property type="match status" value="2"/>
</dbReference>
<dbReference type="PANTHER" id="PTHR32322">
    <property type="entry name" value="INNER MEMBRANE TRANSPORTER"/>
    <property type="match status" value="1"/>
</dbReference>
<feature type="domain" description="EamA" evidence="6">
    <location>
        <begin position="155"/>
        <end position="286"/>
    </location>
</feature>
<keyword evidence="3 5" id="KW-1133">Transmembrane helix</keyword>
<proteinExistence type="predicted"/>
<evidence type="ECO:0000313" key="7">
    <source>
        <dbReference type="EMBL" id="TCS63051.1"/>
    </source>
</evidence>
<feature type="transmembrane region" description="Helical" evidence="5">
    <location>
        <begin position="151"/>
        <end position="171"/>
    </location>
</feature>
<feature type="transmembrane region" description="Helical" evidence="5">
    <location>
        <begin position="32"/>
        <end position="51"/>
    </location>
</feature>
<dbReference type="RefSeq" id="WP_132938787.1">
    <property type="nucleotide sequence ID" value="NZ_CP119676.1"/>
</dbReference>
<feature type="domain" description="EamA" evidence="6">
    <location>
        <begin position="7"/>
        <end position="139"/>
    </location>
</feature>
<evidence type="ECO:0000256" key="3">
    <source>
        <dbReference type="ARBA" id="ARBA00022989"/>
    </source>
</evidence>
<evidence type="ECO:0000256" key="5">
    <source>
        <dbReference type="SAM" id="Phobius"/>
    </source>
</evidence>
<dbReference type="InterPro" id="IPR037185">
    <property type="entry name" value="EmrE-like"/>
</dbReference>
<dbReference type="InterPro" id="IPR050638">
    <property type="entry name" value="AA-Vitamin_Transporters"/>
</dbReference>
<evidence type="ECO:0000256" key="2">
    <source>
        <dbReference type="ARBA" id="ARBA00022692"/>
    </source>
</evidence>
<feature type="transmembrane region" description="Helical" evidence="5">
    <location>
        <begin position="269"/>
        <end position="287"/>
    </location>
</feature>
<keyword evidence="2 5" id="KW-0812">Transmembrane</keyword>
<organism evidence="7 8">
    <name type="scientific">Varunaivibrio sulfuroxidans</name>
    <dbReference type="NCBI Taxonomy" id="1773489"/>
    <lineage>
        <taxon>Bacteria</taxon>
        <taxon>Pseudomonadati</taxon>
        <taxon>Pseudomonadota</taxon>
        <taxon>Alphaproteobacteria</taxon>
        <taxon>Rhodospirillales</taxon>
        <taxon>Magnetovibrionaceae</taxon>
        <taxon>Varunaivibrio</taxon>
    </lineage>
</organism>
<dbReference type="Proteomes" id="UP000295304">
    <property type="component" value="Unassembled WGS sequence"/>
</dbReference>
<accession>A0A4V2UNR3</accession>
<keyword evidence="8" id="KW-1185">Reference proteome</keyword>
<reference evidence="7 8" key="1">
    <citation type="submission" date="2019-03" db="EMBL/GenBank/DDBJ databases">
        <title>Genomic Encyclopedia of Type Strains, Phase IV (KMG-IV): sequencing the most valuable type-strain genomes for metagenomic binning, comparative biology and taxonomic classification.</title>
        <authorList>
            <person name="Goeker M."/>
        </authorList>
    </citation>
    <scope>NUCLEOTIDE SEQUENCE [LARGE SCALE GENOMIC DNA]</scope>
    <source>
        <strain evidence="7 8">DSM 101688</strain>
    </source>
</reference>
<evidence type="ECO:0000259" key="6">
    <source>
        <dbReference type="Pfam" id="PF00892"/>
    </source>
</evidence>
<gene>
    <name evidence="7" type="ORF">EDD55_104142</name>
</gene>
<dbReference type="Pfam" id="PF00892">
    <property type="entry name" value="EamA"/>
    <property type="match status" value="2"/>
</dbReference>
<dbReference type="InterPro" id="IPR000620">
    <property type="entry name" value="EamA_dom"/>
</dbReference>
<dbReference type="AlphaFoldDB" id="A0A4V2UNR3"/>
<evidence type="ECO:0000256" key="1">
    <source>
        <dbReference type="ARBA" id="ARBA00004141"/>
    </source>
</evidence>
<dbReference type="GO" id="GO:0016020">
    <property type="term" value="C:membrane"/>
    <property type="evidence" value="ECO:0007669"/>
    <property type="project" value="UniProtKB-SubCell"/>
</dbReference>
<feature type="transmembrane region" description="Helical" evidence="5">
    <location>
        <begin position="63"/>
        <end position="87"/>
    </location>
</feature>
<feature type="transmembrane region" description="Helical" evidence="5">
    <location>
        <begin position="93"/>
        <end position="113"/>
    </location>
</feature>
<comment type="caution">
    <text evidence="7">The sequence shown here is derived from an EMBL/GenBank/DDBJ whole genome shotgun (WGS) entry which is preliminary data.</text>
</comment>
<feature type="transmembrane region" description="Helical" evidence="5">
    <location>
        <begin position="183"/>
        <end position="201"/>
    </location>
</feature>
<keyword evidence="4 5" id="KW-0472">Membrane</keyword>
<feature type="transmembrane region" description="Helical" evidence="5">
    <location>
        <begin position="125"/>
        <end position="145"/>
    </location>
</feature>
<comment type="subcellular location">
    <subcellularLocation>
        <location evidence="1">Membrane</location>
        <topology evidence="1">Multi-pass membrane protein</topology>
    </subcellularLocation>
</comment>
<sequence>MSRYRDILSIIVLAAIWSSSFAAIKIGVSDLPPSSLVAARVMIAAAVLYAYMRVRGGRLPSAVGLWGGFFLFALFGNTIPFSLISWGEQGIDSALAAILMANVPLFTLLLSHFFIDDEPMTVKKVFGVMLGFAGVLVLIGPDALTGMKGTLSSQLAVAGGALCYAIASLIAKRLAKISPVDRSAGVMIASSVQIVPLALYFDHPWTLAPDTPALAAVVYLGIFPTALASILLFQVIDRRGASYLALSNYLIPAMGVMWGAVLLGETLHLRQLFALGLILVGIAVSSARANAVSASPGKVP</sequence>
<dbReference type="PANTHER" id="PTHR32322:SF9">
    <property type="entry name" value="AMINO-ACID METABOLITE EFFLUX PUMP-RELATED"/>
    <property type="match status" value="1"/>
</dbReference>
<dbReference type="OrthoDB" id="9810556at2"/>
<feature type="transmembrane region" description="Helical" evidence="5">
    <location>
        <begin position="213"/>
        <end position="236"/>
    </location>
</feature>